<dbReference type="PROSITE" id="PS00107">
    <property type="entry name" value="PROTEIN_KINASE_ATP"/>
    <property type="match status" value="1"/>
</dbReference>
<dbReference type="PANTHER" id="PTHR48051:SF1">
    <property type="entry name" value="RAS SUPPRESSOR PROTEIN 1"/>
    <property type="match status" value="1"/>
</dbReference>
<feature type="binding site" evidence="4">
    <location>
        <position position="167"/>
    </location>
    <ligand>
        <name>ATP</name>
        <dbReference type="ChEBI" id="CHEBI:30616"/>
    </ligand>
</feature>
<feature type="domain" description="Protein kinase" evidence="5">
    <location>
        <begin position="140"/>
        <end position="408"/>
    </location>
</feature>
<keyword evidence="2" id="KW-0433">Leucine-rich repeat</keyword>
<keyword evidence="7" id="KW-1185">Reference proteome</keyword>
<organism evidence="6 7">
    <name type="scientific">Elliptochloris bilobata</name>
    <dbReference type="NCBI Taxonomy" id="381761"/>
    <lineage>
        <taxon>Eukaryota</taxon>
        <taxon>Viridiplantae</taxon>
        <taxon>Chlorophyta</taxon>
        <taxon>core chlorophytes</taxon>
        <taxon>Trebouxiophyceae</taxon>
        <taxon>Trebouxiophyceae incertae sedis</taxon>
        <taxon>Elliptochloris clade</taxon>
        <taxon>Elliptochloris</taxon>
    </lineage>
</organism>
<dbReference type="InterPro" id="IPR003591">
    <property type="entry name" value="Leu-rich_rpt_typical-subtyp"/>
</dbReference>
<dbReference type="GO" id="GO:0005930">
    <property type="term" value="C:axoneme"/>
    <property type="evidence" value="ECO:0007669"/>
    <property type="project" value="UniProtKB-SubCell"/>
</dbReference>
<keyword evidence="4" id="KW-0547">Nucleotide-binding</keyword>
<dbReference type="InterPro" id="IPR032675">
    <property type="entry name" value="LRR_dom_sf"/>
</dbReference>
<evidence type="ECO:0000313" key="7">
    <source>
        <dbReference type="Proteomes" id="UP001445335"/>
    </source>
</evidence>
<dbReference type="Gene3D" id="3.80.10.10">
    <property type="entry name" value="Ribonuclease Inhibitor"/>
    <property type="match status" value="1"/>
</dbReference>
<dbReference type="SMART" id="SM00369">
    <property type="entry name" value="LRR_TYP"/>
    <property type="match status" value="3"/>
</dbReference>
<evidence type="ECO:0000313" key="6">
    <source>
        <dbReference type="EMBL" id="KAK9834070.1"/>
    </source>
</evidence>
<keyword evidence="4" id="KW-0067">ATP-binding</keyword>
<dbReference type="GO" id="GO:0004672">
    <property type="term" value="F:protein kinase activity"/>
    <property type="evidence" value="ECO:0007669"/>
    <property type="project" value="InterPro"/>
</dbReference>
<evidence type="ECO:0000256" key="2">
    <source>
        <dbReference type="ARBA" id="ARBA00022614"/>
    </source>
</evidence>
<comment type="subcellular location">
    <subcellularLocation>
        <location evidence="1">Cytoplasm</location>
        <location evidence="1">Cytoskeleton</location>
        <location evidence="1">Cilium axoneme</location>
    </subcellularLocation>
</comment>
<dbReference type="InterPro" id="IPR011009">
    <property type="entry name" value="Kinase-like_dom_sf"/>
</dbReference>
<reference evidence="6 7" key="1">
    <citation type="journal article" date="2024" name="Nat. Commun.">
        <title>Phylogenomics reveals the evolutionary origins of lichenization in chlorophyte algae.</title>
        <authorList>
            <person name="Puginier C."/>
            <person name="Libourel C."/>
            <person name="Otte J."/>
            <person name="Skaloud P."/>
            <person name="Haon M."/>
            <person name="Grisel S."/>
            <person name="Petersen M."/>
            <person name="Berrin J.G."/>
            <person name="Delaux P.M."/>
            <person name="Dal Grande F."/>
            <person name="Keller J."/>
        </authorList>
    </citation>
    <scope>NUCLEOTIDE SEQUENCE [LARGE SCALE GENOMIC DNA]</scope>
    <source>
        <strain evidence="6 7">SAG 245.80</strain>
    </source>
</reference>
<evidence type="ECO:0000256" key="3">
    <source>
        <dbReference type="ARBA" id="ARBA00022737"/>
    </source>
</evidence>
<dbReference type="AlphaFoldDB" id="A0AAW1RK74"/>
<evidence type="ECO:0000256" key="4">
    <source>
        <dbReference type="PROSITE-ProRule" id="PRU10141"/>
    </source>
</evidence>
<dbReference type="SUPFAM" id="SSF56112">
    <property type="entry name" value="Protein kinase-like (PK-like)"/>
    <property type="match status" value="1"/>
</dbReference>
<dbReference type="PANTHER" id="PTHR48051">
    <property type="match status" value="1"/>
</dbReference>
<dbReference type="Gene3D" id="3.30.200.20">
    <property type="entry name" value="Phosphorylase Kinase, domain 1"/>
    <property type="match status" value="1"/>
</dbReference>
<proteinExistence type="predicted"/>
<evidence type="ECO:0000256" key="1">
    <source>
        <dbReference type="ARBA" id="ARBA00004430"/>
    </source>
</evidence>
<accession>A0AAW1RK74</accession>
<dbReference type="InterPro" id="IPR050216">
    <property type="entry name" value="LRR_domain-containing"/>
</dbReference>
<dbReference type="GO" id="GO:0005524">
    <property type="term" value="F:ATP binding"/>
    <property type="evidence" value="ECO:0007669"/>
    <property type="project" value="UniProtKB-UniRule"/>
</dbReference>
<dbReference type="Pfam" id="PF00069">
    <property type="entry name" value="Pkinase"/>
    <property type="match status" value="1"/>
</dbReference>
<dbReference type="Proteomes" id="UP001445335">
    <property type="component" value="Unassembled WGS sequence"/>
</dbReference>
<dbReference type="InterPro" id="IPR000719">
    <property type="entry name" value="Prot_kinase_dom"/>
</dbReference>
<dbReference type="EMBL" id="JALJOU010000034">
    <property type="protein sequence ID" value="KAK9834070.1"/>
    <property type="molecule type" value="Genomic_DNA"/>
</dbReference>
<dbReference type="PROSITE" id="PS50011">
    <property type="entry name" value="PROTEIN_KINASE_DOM"/>
    <property type="match status" value="1"/>
</dbReference>
<sequence length="408" mass="41322">MANRLAVLPEEIGNLSALYRLGLKGNKLTALPASVGTLVSLVELFITDNQLAELPAELGQCSALVKVQASFNRLTSLPRELARLPRLEMLRVAVCNITEVPAELAALPAMCWVSLAGNPACALPPPRTPAAACAVAADELAMGAPLGAGASGDVFAATWEGRSVAVKVFRGDVSPDGQMVDEVDIACALDHPNLTRVLATMGEPAALVLARAPGRPLAAKPDLVSLLRCRWAPGAAYAPAWVARVAAGVAAALAHLHSLGVCHGDVYAHNVMADAAGTATLLDYGASFCYEKGAAAPYQAQEVRAFGLLLADLVARLASGGSSAGDTNPAAGGPNLGGSLGALAGECLAAAPTKRPTFPELAARLQKLVEGLSGSAGTADSASSLLALEEAAAAAAPRAKAQALVSIK</sequence>
<dbReference type="InterPro" id="IPR017441">
    <property type="entry name" value="Protein_kinase_ATP_BS"/>
</dbReference>
<dbReference type="SUPFAM" id="SSF52075">
    <property type="entry name" value="Outer arm dynein light chain 1"/>
    <property type="match status" value="1"/>
</dbReference>
<gene>
    <name evidence="6" type="ORF">WJX81_007769</name>
</gene>
<keyword evidence="3" id="KW-0677">Repeat</keyword>
<protein>
    <recommendedName>
        <fullName evidence="5">Protein kinase domain-containing protein</fullName>
    </recommendedName>
</protein>
<name>A0AAW1RK74_9CHLO</name>
<dbReference type="Gene3D" id="1.10.510.10">
    <property type="entry name" value="Transferase(Phosphotransferase) domain 1"/>
    <property type="match status" value="1"/>
</dbReference>
<comment type="caution">
    <text evidence="6">The sequence shown here is derived from an EMBL/GenBank/DDBJ whole genome shotgun (WGS) entry which is preliminary data.</text>
</comment>
<evidence type="ECO:0000259" key="5">
    <source>
        <dbReference type="PROSITE" id="PS50011"/>
    </source>
</evidence>